<gene>
    <name evidence="2" type="ORF">GCM10010365_12420</name>
</gene>
<accession>A0A918UD76</accession>
<reference evidence="2" key="2">
    <citation type="submission" date="2020-09" db="EMBL/GenBank/DDBJ databases">
        <authorList>
            <person name="Sun Q."/>
            <person name="Ohkuma M."/>
        </authorList>
    </citation>
    <scope>NUCLEOTIDE SEQUENCE</scope>
    <source>
        <strain evidence="2">JCM 4815</strain>
    </source>
</reference>
<dbReference type="Pfam" id="PF18968">
    <property type="entry name" value="DUF5707"/>
    <property type="match status" value="1"/>
</dbReference>
<evidence type="ECO:0008006" key="4">
    <source>
        <dbReference type="Google" id="ProtNLM"/>
    </source>
</evidence>
<keyword evidence="3" id="KW-1185">Reference proteome</keyword>
<feature type="signal peptide" evidence="1">
    <location>
        <begin position="1"/>
        <end position="26"/>
    </location>
</feature>
<organism evidence="2 3">
    <name type="scientific">Streptomyces poonensis</name>
    <dbReference type="NCBI Taxonomy" id="68255"/>
    <lineage>
        <taxon>Bacteria</taxon>
        <taxon>Bacillati</taxon>
        <taxon>Actinomycetota</taxon>
        <taxon>Actinomycetes</taxon>
        <taxon>Kitasatosporales</taxon>
        <taxon>Streptomycetaceae</taxon>
        <taxon>Streptomyces</taxon>
    </lineage>
</organism>
<evidence type="ECO:0000313" key="3">
    <source>
        <dbReference type="Proteomes" id="UP000622166"/>
    </source>
</evidence>
<feature type="chain" id="PRO_5036851279" description="Calcium-binding protein" evidence="1">
    <location>
        <begin position="27"/>
        <end position="284"/>
    </location>
</feature>
<dbReference type="EMBL" id="BMVW01000001">
    <property type="protein sequence ID" value="GGY95100.1"/>
    <property type="molecule type" value="Genomic_DNA"/>
</dbReference>
<sequence length="284" mass="29225">MRIRATVAAVSGALALSALAVPAAQADEVPETFSAAAAVGSKAGSSSFDDSYGDTKVSNVVVNGGKAVVFGTSAGKTVKVTFTATDNSGIKQANAILWHGSSVDEADGGAITSTPDSPAKCTKVTSTKSTCVANFAMKPTTHLVNDLAGTWKVFVAVQAKDGNYVIKENAKSFKIQRASKLTVNATPEPVKNGKTITVTGSLTRANWDTHKYAGYTQQSVKLQFKKKGTSTYKTVKTVKSGTGKSAGVLKTTVKASVDGTYRYSFAGSSTSPAVSSSGDAVDVK</sequence>
<dbReference type="AlphaFoldDB" id="A0A918UD76"/>
<comment type="caution">
    <text evidence="2">The sequence shown here is derived from an EMBL/GenBank/DDBJ whole genome shotgun (WGS) entry which is preliminary data.</text>
</comment>
<evidence type="ECO:0000256" key="1">
    <source>
        <dbReference type="SAM" id="SignalP"/>
    </source>
</evidence>
<dbReference type="Proteomes" id="UP000622166">
    <property type="component" value="Unassembled WGS sequence"/>
</dbReference>
<protein>
    <recommendedName>
        <fullName evidence="4">Calcium-binding protein</fullName>
    </recommendedName>
</protein>
<dbReference type="InterPro" id="IPR043761">
    <property type="entry name" value="DUF5707"/>
</dbReference>
<evidence type="ECO:0000313" key="2">
    <source>
        <dbReference type="EMBL" id="GGY95100.1"/>
    </source>
</evidence>
<keyword evidence="1" id="KW-0732">Signal</keyword>
<proteinExistence type="predicted"/>
<dbReference type="RefSeq" id="WP_189855926.1">
    <property type="nucleotide sequence ID" value="NZ_BMVW01000001.1"/>
</dbReference>
<reference evidence="2" key="1">
    <citation type="journal article" date="2014" name="Int. J. Syst. Evol. Microbiol.">
        <title>Complete genome sequence of Corynebacterium casei LMG S-19264T (=DSM 44701T), isolated from a smear-ripened cheese.</title>
        <authorList>
            <consortium name="US DOE Joint Genome Institute (JGI-PGF)"/>
            <person name="Walter F."/>
            <person name="Albersmeier A."/>
            <person name="Kalinowski J."/>
            <person name="Ruckert C."/>
        </authorList>
    </citation>
    <scope>NUCLEOTIDE SEQUENCE</scope>
    <source>
        <strain evidence="2">JCM 4815</strain>
    </source>
</reference>
<name>A0A918UD76_9ACTN</name>